<keyword evidence="4" id="KW-0418">Kinase</keyword>
<feature type="repeat" description="ANK" evidence="3">
    <location>
        <begin position="847"/>
        <end position="880"/>
    </location>
</feature>
<keyword evidence="4" id="KW-0401">Integrin</keyword>
<dbReference type="PANTHER" id="PTHR24198">
    <property type="entry name" value="ANKYRIN REPEAT AND PROTEIN KINASE DOMAIN-CONTAINING PROTEIN"/>
    <property type="match status" value="1"/>
</dbReference>
<organism evidence="4">
    <name type="scientific">Culex tarsalis</name>
    <name type="common">Encephalitis mosquito</name>
    <dbReference type="NCBI Taxonomy" id="7177"/>
    <lineage>
        <taxon>Eukaryota</taxon>
        <taxon>Metazoa</taxon>
        <taxon>Ecdysozoa</taxon>
        <taxon>Arthropoda</taxon>
        <taxon>Hexapoda</taxon>
        <taxon>Insecta</taxon>
        <taxon>Pterygota</taxon>
        <taxon>Neoptera</taxon>
        <taxon>Endopterygota</taxon>
        <taxon>Diptera</taxon>
        <taxon>Nematocera</taxon>
        <taxon>Culicoidea</taxon>
        <taxon>Culicidae</taxon>
        <taxon>Culicinae</taxon>
        <taxon>Culicini</taxon>
        <taxon>Culex</taxon>
        <taxon>Culex</taxon>
    </lineage>
</organism>
<dbReference type="Pfam" id="PF12796">
    <property type="entry name" value="Ank_2"/>
    <property type="match status" value="1"/>
</dbReference>
<dbReference type="SUPFAM" id="SSF48403">
    <property type="entry name" value="Ankyrin repeat"/>
    <property type="match status" value="2"/>
</dbReference>
<keyword evidence="4" id="KW-0808">Transferase</keyword>
<evidence type="ECO:0000256" key="2">
    <source>
        <dbReference type="ARBA" id="ARBA00023043"/>
    </source>
</evidence>
<evidence type="ECO:0000256" key="1">
    <source>
        <dbReference type="ARBA" id="ARBA00022737"/>
    </source>
</evidence>
<dbReference type="EMBL" id="GFDL01001979">
    <property type="protein sequence ID" value="JAV33066.1"/>
    <property type="molecule type" value="Transcribed_RNA"/>
</dbReference>
<keyword evidence="2 3" id="KW-0040">ANK repeat</keyword>
<dbReference type="SMART" id="SM00248">
    <property type="entry name" value="ANK"/>
    <property type="match status" value="12"/>
</dbReference>
<dbReference type="Gene3D" id="1.25.40.20">
    <property type="entry name" value="Ankyrin repeat-containing domain"/>
    <property type="match status" value="3"/>
</dbReference>
<dbReference type="GO" id="GO:0016301">
    <property type="term" value="F:kinase activity"/>
    <property type="evidence" value="ECO:0007669"/>
    <property type="project" value="UniProtKB-KW"/>
</dbReference>
<dbReference type="GO" id="GO:0007229">
    <property type="term" value="P:integrin-mediated signaling pathway"/>
    <property type="evidence" value="ECO:0007669"/>
    <property type="project" value="UniProtKB-KW"/>
</dbReference>
<dbReference type="PROSITE" id="PS50088">
    <property type="entry name" value="ANK_REPEAT"/>
    <property type="match status" value="2"/>
</dbReference>
<dbReference type="AlphaFoldDB" id="A0A1Q3FZY2"/>
<proteinExistence type="predicted"/>
<accession>A0A1Q3FZY2</accession>
<feature type="repeat" description="ANK" evidence="3">
    <location>
        <begin position="522"/>
        <end position="554"/>
    </location>
</feature>
<keyword evidence="1" id="KW-0677">Repeat</keyword>
<protein>
    <submittedName>
        <fullName evidence="4">Putative integrin-linked kinase</fullName>
    </submittedName>
</protein>
<name>A0A1Q3FZY2_CULTA</name>
<dbReference type="PROSITE" id="PS50297">
    <property type="entry name" value="ANK_REP_REGION"/>
    <property type="match status" value="2"/>
</dbReference>
<sequence>MEETRSELESGFPEDFGFGLFDDISEGATHPLLIDDYEDEVETKRKLKDRGANIYTPVKGSTQLHRAIRGMDEARIQLLIDAYREDFEKVRSYLEKEFQWDSRDRQWLRKTILIANSAEDCETAKRLENKQITPGELREAVFVLLQNPVNGEEVAILHPDESTRLSVIQLINRLIPNGFLSWSTIEAGEKHETLMEAAASRGLNHVIDRLHELGAPIAIPGHNPLLSACRSSKKDTIQWLLTKHFDSFDCTLRDEQQNNALIVAMQKKDRKMFDLCLEKMIAYCQKYRNETETEAFSHLFRFEAEDLNNLSIFTFLGKGPVSESIERAIEKYEIDLAYQWQGVTILVCMMCRNIAKEYCYEGIRKNPKLLGMVVYGSTTVLHEAIRFKHLDFLRDLYQRTPAAKEHFNSEGGFNLLSTVLYQKNEDTVEFILEHHMDFLKSDVPKLKGIVCGDGFSKDHYDHNSKLLTRYFPEYAEEIEQARAKARTHSYSYGVERAFTSIGIDVSKIDDLPKPYSSIRGSKGETLLHLAVENDNKDLFIKLVEAGCELDTLDDEGNHPIHFVQSVSMLDLIVNRHPKGHNLVNLTNQDGCSVLHKVCSLRMEKEPLIALLEKVIGLGADVHQLTNEGESVVFFLGSGEALKVFRKQNVQLDTVTKDGETALLRHLRNGNVWMARTLLQHVHQLPTFKDHAHKYLEPMLGRNRDFFSCDYQDFLEENPETTKLLFDSLYEHSREEASRVFSKVCGSAHNFVSGKFLEFDYDLDYNYKNDNNYTPIVGLLSYMEEPNKHIVEKLLQKGVDLKIRNDWGRDALLSLVSRFKSAKWYGHDTGTVQLLLDHGAAVNTADEDGNTPLHLAFSSDGEGELIDVLIRNGADLGLKNKKGKVPLQMTSAMSQELFYFLT</sequence>
<dbReference type="InterPro" id="IPR036770">
    <property type="entry name" value="Ankyrin_rpt-contain_sf"/>
</dbReference>
<dbReference type="InterPro" id="IPR002110">
    <property type="entry name" value="Ankyrin_rpt"/>
</dbReference>
<dbReference type="PANTHER" id="PTHR24198:SF165">
    <property type="entry name" value="ANKYRIN REPEAT-CONTAINING PROTEIN-RELATED"/>
    <property type="match status" value="1"/>
</dbReference>
<evidence type="ECO:0000256" key="3">
    <source>
        <dbReference type="PROSITE-ProRule" id="PRU00023"/>
    </source>
</evidence>
<evidence type="ECO:0000313" key="4">
    <source>
        <dbReference type="EMBL" id="JAV33066.1"/>
    </source>
</evidence>
<reference evidence="4" key="1">
    <citation type="submission" date="2017-01" db="EMBL/GenBank/DDBJ databases">
        <title>A deep insight into the sialotranscriptome of adult male and female Cluex tarsalis mosquitoes.</title>
        <authorList>
            <person name="Ribeiro J.M."/>
            <person name="Moreira F."/>
            <person name="Bernard K.A."/>
            <person name="Calvo E."/>
        </authorList>
    </citation>
    <scope>NUCLEOTIDE SEQUENCE</scope>
    <source>
        <strain evidence="4">Kern County</strain>
        <tissue evidence="4">Salivary glands</tissue>
    </source>
</reference>